<dbReference type="RefSeq" id="WP_045442848.1">
    <property type="nucleotide sequence ID" value="NZ_BBIO01000002.1"/>
</dbReference>
<protein>
    <recommendedName>
        <fullName evidence="15">Ribonuclease 3</fullName>
        <ecNumber evidence="15">3.1.26.3</ecNumber>
    </recommendedName>
    <alternativeName>
        <fullName evidence="15">Ribonuclease III</fullName>
        <shortName evidence="15">RNase III</shortName>
    </alternativeName>
</protein>
<keyword evidence="12 15" id="KW-0378">Hydrolase</keyword>
<gene>
    <name evidence="15" type="primary">rnc</name>
    <name evidence="19" type="ORF">M2A_0648</name>
</gene>
<keyword evidence="8 15" id="KW-0819">tRNA processing</keyword>
<dbReference type="SUPFAM" id="SSF69065">
    <property type="entry name" value="RNase III domain-like"/>
    <property type="match status" value="1"/>
</dbReference>
<dbReference type="GO" id="GO:0003725">
    <property type="term" value="F:double-stranded RNA binding"/>
    <property type="evidence" value="ECO:0007669"/>
    <property type="project" value="TreeGrafter"/>
</dbReference>
<keyword evidence="9 15" id="KW-0540">Nuclease</keyword>
<dbReference type="GO" id="GO:0005737">
    <property type="term" value="C:cytoplasm"/>
    <property type="evidence" value="ECO:0007669"/>
    <property type="project" value="UniProtKB-SubCell"/>
</dbReference>
<sequence>MPRKPRNDTDTSDTPSSHPLSAVLGHSFQNPSLLSEALTHMSSVPEGPHGSYERLEFLGDRVLGLVIARMLIETFPGEREGDLAVRLNALVRAETCEAVAQEAGFGKYIAMSAGEARAGGRRHATILADVCEAVIGALYLDGGLEAAEAFIERHWRPRLQLDLRPPRDSKTVLQEWAQAGGFGLPRYSLAGRKGPDHAPTFEVEVSVEGHKPAKGLGSSKRAAEQMAAEKLLKREKVEGYE</sequence>
<evidence type="ECO:0000256" key="10">
    <source>
        <dbReference type="ARBA" id="ARBA00022723"/>
    </source>
</evidence>
<dbReference type="GO" id="GO:0004525">
    <property type="term" value="F:ribonuclease III activity"/>
    <property type="evidence" value="ECO:0007669"/>
    <property type="project" value="UniProtKB-UniRule"/>
</dbReference>
<evidence type="ECO:0000256" key="3">
    <source>
        <dbReference type="ARBA" id="ARBA00010183"/>
    </source>
</evidence>
<dbReference type="eggNOG" id="COG0571">
    <property type="taxonomic scope" value="Bacteria"/>
</dbReference>
<dbReference type="FunFam" id="1.10.1520.10:FF:000001">
    <property type="entry name" value="Ribonuclease 3"/>
    <property type="match status" value="1"/>
</dbReference>
<dbReference type="EC" id="3.1.26.3" evidence="15"/>
<evidence type="ECO:0000313" key="20">
    <source>
        <dbReference type="Proteomes" id="UP000028702"/>
    </source>
</evidence>
<evidence type="ECO:0000256" key="7">
    <source>
        <dbReference type="ARBA" id="ARBA00022664"/>
    </source>
</evidence>
<reference evidence="19 20" key="1">
    <citation type="submission" date="2014-07" db="EMBL/GenBank/DDBJ databases">
        <title>Tepidicaulis marinum gen. nov., sp. nov., a novel marine bacterium denitrifying nitrate to nitrous oxide strictly under microaerobic conditions.</title>
        <authorList>
            <person name="Takeuchi M."/>
            <person name="Yamagishi T."/>
            <person name="Kamagata Y."/>
            <person name="Oshima K."/>
            <person name="Hattori M."/>
            <person name="Katayama T."/>
            <person name="Hanada S."/>
            <person name="Tamaki H."/>
            <person name="Marumo K."/>
            <person name="Maeda H."/>
            <person name="Nedachi M."/>
            <person name="Iwasaki W."/>
            <person name="Suwa Y."/>
            <person name="Sakata S."/>
        </authorList>
    </citation>
    <scope>NUCLEOTIDE SEQUENCE [LARGE SCALE GENOMIC DNA]</scope>
    <source>
        <strain evidence="19 20">MA2</strain>
    </source>
</reference>
<dbReference type="GO" id="GO:0006397">
    <property type="term" value="P:mRNA processing"/>
    <property type="evidence" value="ECO:0007669"/>
    <property type="project" value="UniProtKB-UniRule"/>
</dbReference>
<keyword evidence="11 15" id="KW-0255">Endonuclease</keyword>
<dbReference type="Proteomes" id="UP000028702">
    <property type="component" value="Unassembled WGS sequence"/>
</dbReference>
<keyword evidence="5 15" id="KW-0963">Cytoplasm</keyword>
<keyword evidence="15" id="KW-0699">rRNA-binding</keyword>
<dbReference type="GO" id="GO:0046872">
    <property type="term" value="F:metal ion binding"/>
    <property type="evidence" value="ECO:0007669"/>
    <property type="project" value="UniProtKB-KW"/>
</dbReference>
<comment type="similarity">
    <text evidence="3">Belongs to the ribonuclease III family.</text>
</comment>
<feature type="domain" description="DRBM" evidence="17">
    <location>
        <begin position="168"/>
        <end position="237"/>
    </location>
</feature>
<dbReference type="GO" id="GO:0010468">
    <property type="term" value="P:regulation of gene expression"/>
    <property type="evidence" value="ECO:0007669"/>
    <property type="project" value="TreeGrafter"/>
</dbReference>
<keyword evidence="7 15" id="KW-0507">mRNA processing</keyword>
<accession>A0A081B7Y1</accession>
<comment type="catalytic activity">
    <reaction evidence="1 15">
        <text>Endonucleolytic cleavage to 5'-phosphomonoester.</text>
        <dbReference type="EC" id="3.1.26.3"/>
    </reaction>
</comment>
<dbReference type="NCBIfam" id="TIGR02191">
    <property type="entry name" value="RNaseIII"/>
    <property type="match status" value="1"/>
</dbReference>
<comment type="caution">
    <text evidence="19">The sequence shown here is derived from an EMBL/GenBank/DDBJ whole genome shotgun (WGS) entry which is preliminary data.</text>
</comment>
<feature type="active site" evidence="15">
    <location>
        <position position="60"/>
    </location>
</feature>
<dbReference type="FunFam" id="3.30.160.20:FF:000003">
    <property type="entry name" value="Ribonuclease 3"/>
    <property type="match status" value="1"/>
</dbReference>
<keyword evidence="6 15" id="KW-0698">rRNA processing</keyword>
<dbReference type="GO" id="GO:0008033">
    <property type="term" value="P:tRNA processing"/>
    <property type="evidence" value="ECO:0007669"/>
    <property type="project" value="UniProtKB-KW"/>
</dbReference>
<evidence type="ECO:0000256" key="2">
    <source>
        <dbReference type="ARBA" id="ARBA00004496"/>
    </source>
</evidence>
<dbReference type="Gene3D" id="1.10.1520.10">
    <property type="entry name" value="Ribonuclease III domain"/>
    <property type="match status" value="1"/>
</dbReference>
<evidence type="ECO:0000259" key="18">
    <source>
        <dbReference type="PROSITE" id="PS50142"/>
    </source>
</evidence>
<comment type="cofactor">
    <cofactor evidence="15">
        <name>Mg(2+)</name>
        <dbReference type="ChEBI" id="CHEBI:18420"/>
    </cofactor>
</comment>
<dbReference type="SMART" id="SM00358">
    <property type="entry name" value="DSRM"/>
    <property type="match status" value="1"/>
</dbReference>
<evidence type="ECO:0000256" key="1">
    <source>
        <dbReference type="ARBA" id="ARBA00000109"/>
    </source>
</evidence>
<dbReference type="PROSITE" id="PS50137">
    <property type="entry name" value="DS_RBD"/>
    <property type="match status" value="1"/>
</dbReference>
<keyword evidence="10 15" id="KW-0479">Metal-binding</keyword>
<dbReference type="EMBL" id="BBIO01000002">
    <property type="protein sequence ID" value="GAK44149.1"/>
    <property type="molecule type" value="Genomic_DNA"/>
</dbReference>
<evidence type="ECO:0000256" key="4">
    <source>
        <dbReference type="ARBA" id="ARBA00011738"/>
    </source>
</evidence>
<feature type="region of interest" description="Disordered" evidence="16">
    <location>
        <begin position="1"/>
        <end position="24"/>
    </location>
</feature>
<evidence type="ECO:0000256" key="13">
    <source>
        <dbReference type="ARBA" id="ARBA00022842"/>
    </source>
</evidence>
<comment type="subcellular location">
    <subcellularLocation>
        <location evidence="2 15">Cytoplasm</location>
    </subcellularLocation>
</comment>
<dbReference type="PANTHER" id="PTHR11207:SF0">
    <property type="entry name" value="RIBONUCLEASE 3"/>
    <property type="match status" value="1"/>
</dbReference>
<evidence type="ECO:0000256" key="15">
    <source>
        <dbReference type="HAMAP-Rule" id="MF_00104"/>
    </source>
</evidence>
<name>A0A081B7Y1_9HYPH</name>
<dbReference type="SUPFAM" id="SSF54768">
    <property type="entry name" value="dsRNA-binding domain-like"/>
    <property type="match status" value="1"/>
</dbReference>
<evidence type="ECO:0000256" key="5">
    <source>
        <dbReference type="ARBA" id="ARBA00022490"/>
    </source>
</evidence>
<organism evidence="19 20">
    <name type="scientific">Tepidicaulis marinus</name>
    <dbReference type="NCBI Taxonomy" id="1333998"/>
    <lineage>
        <taxon>Bacteria</taxon>
        <taxon>Pseudomonadati</taxon>
        <taxon>Pseudomonadota</taxon>
        <taxon>Alphaproteobacteria</taxon>
        <taxon>Hyphomicrobiales</taxon>
        <taxon>Parvibaculaceae</taxon>
        <taxon>Tepidicaulis</taxon>
    </lineage>
</organism>
<feature type="binding site" evidence="15">
    <location>
        <position position="129"/>
    </location>
    <ligand>
        <name>Mg(2+)</name>
        <dbReference type="ChEBI" id="CHEBI:18420"/>
    </ligand>
</feature>
<dbReference type="Gene3D" id="3.30.160.20">
    <property type="match status" value="1"/>
</dbReference>
<dbReference type="PROSITE" id="PS00517">
    <property type="entry name" value="RNASE_3_1"/>
    <property type="match status" value="1"/>
</dbReference>
<evidence type="ECO:0000256" key="6">
    <source>
        <dbReference type="ARBA" id="ARBA00022552"/>
    </source>
</evidence>
<dbReference type="GO" id="GO:0019843">
    <property type="term" value="F:rRNA binding"/>
    <property type="evidence" value="ECO:0007669"/>
    <property type="project" value="UniProtKB-KW"/>
</dbReference>
<comment type="function">
    <text evidence="15">Digests double-stranded RNA. Involved in the processing of primary rRNA transcript to yield the immediate precursors to the large and small rRNAs (23S and 16S). Processes some mRNAs, and tRNAs when they are encoded in the rRNA operon. Processes pre-crRNA and tracrRNA of type II CRISPR loci if present in the organism.</text>
</comment>
<feature type="binding site" evidence="15">
    <location>
        <position position="56"/>
    </location>
    <ligand>
        <name>Mg(2+)</name>
        <dbReference type="ChEBI" id="CHEBI:18420"/>
    </ligand>
</feature>
<dbReference type="InterPro" id="IPR014720">
    <property type="entry name" value="dsRBD_dom"/>
</dbReference>
<dbReference type="STRING" id="1333998.M2A_0648"/>
<dbReference type="PANTHER" id="PTHR11207">
    <property type="entry name" value="RIBONUCLEASE III"/>
    <property type="match status" value="1"/>
</dbReference>
<keyword evidence="20" id="KW-1185">Reference proteome</keyword>
<dbReference type="InterPro" id="IPR000999">
    <property type="entry name" value="RNase_III_dom"/>
</dbReference>
<proteinExistence type="inferred from homology"/>
<dbReference type="Pfam" id="PF14622">
    <property type="entry name" value="Ribonucleas_3_3"/>
    <property type="match status" value="1"/>
</dbReference>
<dbReference type="CDD" id="cd10845">
    <property type="entry name" value="DSRM_RNAse_III_family"/>
    <property type="match status" value="1"/>
</dbReference>
<evidence type="ECO:0000313" key="19">
    <source>
        <dbReference type="EMBL" id="GAK44149.1"/>
    </source>
</evidence>
<dbReference type="CDD" id="cd00593">
    <property type="entry name" value="RIBOc"/>
    <property type="match status" value="1"/>
</dbReference>
<dbReference type="Pfam" id="PF00035">
    <property type="entry name" value="dsrm"/>
    <property type="match status" value="1"/>
</dbReference>
<dbReference type="GO" id="GO:0042802">
    <property type="term" value="F:identical protein binding"/>
    <property type="evidence" value="ECO:0007669"/>
    <property type="project" value="UniProtKB-ARBA"/>
</dbReference>
<evidence type="ECO:0000256" key="14">
    <source>
        <dbReference type="ARBA" id="ARBA00022884"/>
    </source>
</evidence>
<evidence type="ECO:0000256" key="9">
    <source>
        <dbReference type="ARBA" id="ARBA00022722"/>
    </source>
</evidence>
<keyword evidence="14 15" id="KW-0694">RNA-binding</keyword>
<dbReference type="AlphaFoldDB" id="A0A081B7Y1"/>
<dbReference type="SMART" id="SM00535">
    <property type="entry name" value="RIBOc"/>
    <property type="match status" value="1"/>
</dbReference>
<dbReference type="HAMAP" id="MF_00104">
    <property type="entry name" value="RNase_III"/>
    <property type="match status" value="1"/>
</dbReference>
<evidence type="ECO:0000256" key="16">
    <source>
        <dbReference type="SAM" id="MobiDB-lite"/>
    </source>
</evidence>
<feature type="binding site" evidence="15">
    <location>
        <position position="132"/>
    </location>
    <ligand>
        <name>Mg(2+)</name>
        <dbReference type="ChEBI" id="CHEBI:18420"/>
    </ligand>
</feature>
<dbReference type="GO" id="GO:0006364">
    <property type="term" value="P:rRNA processing"/>
    <property type="evidence" value="ECO:0007669"/>
    <property type="project" value="UniProtKB-UniRule"/>
</dbReference>
<comment type="subunit">
    <text evidence="4 15">Homodimer.</text>
</comment>
<dbReference type="InterPro" id="IPR036389">
    <property type="entry name" value="RNase_III_sf"/>
</dbReference>
<feature type="active site" evidence="15">
    <location>
        <position position="132"/>
    </location>
</feature>
<dbReference type="PROSITE" id="PS50142">
    <property type="entry name" value="RNASE_3_2"/>
    <property type="match status" value="1"/>
</dbReference>
<dbReference type="InterPro" id="IPR011907">
    <property type="entry name" value="RNase_III"/>
</dbReference>
<keyword evidence="13 15" id="KW-0460">Magnesium</keyword>
<feature type="domain" description="RNase III" evidence="18">
    <location>
        <begin position="17"/>
        <end position="143"/>
    </location>
</feature>
<evidence type="ECO:0000256" key="12">
    <source>
        <dbReference type="ARBA" id="ARBA00022801"/>
    </source>
</evidence>
<evidence type="ECO:0000259" key="17">
    <source>
        <dbReference type="PROSITE" id="PS50137"/>
    </source>
</evidence>
<evidence type="ECO:0000256" key="8">
    <source>
        <dbReference type="ARBA" id="ARBA00022694"/>
    </source>
</evidence>
<evidence type="ECO:0000256" key="11">
    <source>
        <dbReference type="ARBA" id="ARBA00022759"/>
    </source>
</evidence>